<keyword evidence="1" id="KW-0723">Serine/threonine-protein kinase</keyword>
<evidence type="ECO:0000256" key="4">
    <source>
        <dbReference type="ARBA" id="ARBA00022777"/>
    </source>
</evidence>
<name>A0A183UYJ6_TOXCA</name>
<dbReference type="PANTHER" id="PTHR24345">
    <property type="entry name" value="SERINE/THREONINE-PROTEIN KINASE PLK"/>
    <property type="match status" value="1"/>
</dbReference>
<evidence type="ECO:0000256" key="2">
    <source>
        <dbReference type="ARBA" id="ARBA00022679"/>
    </source>
</evidence>
<evidence type="ECO:0000256" key="3">
    <source>
        <dbReference type="ARBA" id="ARBA00022741"/>
    </source>
</evidence>
<evidence type="ECO:0000313" key="9">
    <source>
        <dbReference type="EMBL" id="VDM44887.1"/>
    </source>
</evidence>
<evidence type="ECO:0000259" key="8">
    <source>
        <dbReference type="PROSITE" id="PS50011"/>
    </source>
</evidence>
<evidence type="ECO:0000256" key="6">
    <source>
        <dbReference type="PROSITE-ProRule" id="PRU10141"/>
    </source>
</evidence>
<evidence type="ECO:0000256" key="1">
    <source>
        <dbReference type="ARBA" id="ARBA00022527"/>
    </source>
</evidence>
<dbReference type="Pfam" id="PF18544">
    <property type="entry name" value="Polo_box_3"/>
    <property type="match status" value="1"/>
</dbReference>
<sequence length="798" mass="89440">MGQSVRICAHLRFRIVDAKIEDFKVLVSPSPDFAIGVSYENLEEIGRGGFGVVYRAKCIAKNKAWYGNIVAIKKIDISKVPGFRVGLELQALANLHHESIVDFYEEFRENGAQYIVMEYCKHGSLRDYVKKNGKLSDQCAAFILRQLVNAVKHIHSNGMMHRDLSAGNVLISSMRNGKFRVKLADFGLATLLRQGDVTGTIVGTPGYIAPQVYGRSYNQKADVFSLGGILYLMLVGKDPPREQNITKELDLGILSEEGAELIRQMMHPDENRRIILQDIRMSAFSRMADEFDYYQLSYAQPVRMRAHSAQPRVTSNTKPNKESGFESGDVEFANVRRQSFENTCRHSLYDGSICQRCGLRRSRERRIEGIPSTSCSPVGVHAYNGLERLGRLERRVHGSRRMLSDARMSSTRGITIGSGVSGGTANVKLWPLDISRIAPNKMIIGAGRFFFNVNGTLVYEVAGKHRSVSRECHGIDECIACIVVVETKAANGQVMSIYSTAKNTPFPHADDPPLHLDRACYKIYRSFEELQLNSSHMRFYRQIVEATKRLGRLAVQKRGTDSISVSDDGTSKATLSDEEMRLFHHSRSDALEMEQLLEKGAFLCVKPFPFHFSNASLFTTAAVADKRPSDKENAQRTVVSERAVNRRPSLSKFCSEESNGRLSRKPLGTIAINSHIDDGHNVQRKSNASCGVENQQPVLETYPEDFAAPRILREGEYKLRAQRDSLGKRIITSILSVGVQPTRSVRVSTTSPNTYVYEVGAESAQTSRFRFDGRDFSGVPLLARNLLYTLCRKREEYA</sequence>
<protein>
    <submittedName>
        <fullName evidence="11">Protein kinase domain-containing protein</fullName>
    </submittedName>
</protein>
<dbReference type="Gene3D" id="3.30.1120.130">
    <property type="match status" value="1"/>
</dbReference>
<evidence type="ECO:0000256" key="5">
    <source>
        <dbReference type="ARBA" id="ARBA00022840"/>
    </source>
</evidence>
<evidence type="ECO:0000313" key="10">
    <source>
        <dbReference type="Proteomes" id="UP000050794"/>
    </source>
</evidence>
<dbReference type="InterPro" id="IPR008266">
    <property type="entry name" value="Tyr_kinase_AS"/>
</dbReference>
<accession>A0A183UYJ6</accession>
<reference evidence="9 10" key="2">
    <citation type="submission" date="2018-11" db="EMBL/GenBank/DDBJ databases">
        <authorList>
            <consortium name="Pathogen Informatics"/>
        </authorList>
    </citation>
    <scope>NUCLEOTIDE SEQUENCE [LARGE SCALE GENOMIC DNA]</scope>
</reference>
<dbReference type="GO" id="GO:0005634">
    <property type="term" value="C:nucleus"/>
    <property type="evidence" value="ECO:0007669"/>
    <property type="project" value="TreeGrafter"/>
</dbReference>
<dbReference type="Pfam" id="PF00069">
    <property type="entry name" value="Pkinase"/>
    <property type="match status" value="1"/>
</dbReference>
<evidence type="ECO:0000256" key="7">
    <source>
        <dbReference type="SAM" id="MobiDB-lite"/>
    </source>
</evidence>
<dbReference type="WBParaSite" id="TCNE_0001356601-mRNA-1">
    <property type="protein sequence ID" value="TCNE_0001356601-mRNA-1"/>
    <property type="gene ID" value="TCNE_0001356601"/>
</dbReference>
<keyword evidence="3 6" id="KW-0547">Nucleotide-binding</keyword>
<dbReference type="InterPro" id="IPR017441">
    <property type="entry name" value="Protein_kinase_ATP_BS"/>
</dbReference>
<dbReference type="PROSITE" id="PS00107">
    <property type="entry name" value="PROTEIN_KINASE_ATP"/>
    <property type="match status" value="1"/>
</dbReference>
<dbReference type="PANTHER" id="PTHR24345:SF91">
    <property type="entry name" value="SERINE_THREONINE-PROTEIN KINASE PLK4"/>
    <property type="match status" value="1"/>
</dbReference>
<dbReference type="AlphaFoldDB" id="A0A183UYJ6"/>
<dbReference type="GO" id="GO:0004674">
    <property type="term" value="F:protein serine/threonine kinase activity"/>
    <property type="evidence" value="ECO:0007669"/>
    <property type="project" value="UniProtKB-KW"/>
</dbReference>
<keyword evidence="5 6" id="KW-0067">ATP-binding</keyword>
<dbReference type="Gene3D" id="1.10.510.10">
    <property type="entry name" value="Transferase(Phosphotransferase) domain 1"/>
    <property type="match status" value="1"/>
</dbReference>
<keyword evidence="10" id="KW-1185">Reference proteome</keyword>
<dbReference type="EMBL" id="UYWY01021786">
    <property type="protein sequence ID" value="VDM44887.1"/>
    <property type="molecule type" value="Genomic_DNA"/>
</dbReference>
<evidence type="ECO:0000313" key="11">
    <source>
        <dbReference type="WBParaSite" id="TCNE_0001356601-mRNA-1"/>
    </source>
</evidence>
<dbReference type="PROSITE" id="PS50011">
    <property type="entry name" value="PROTEIN_KINASE_DOM"/>
    <property type="match status" value="1"/>
</dbReference>
<dbReference type="InterPro" id="IPR047108">
    <property type="entry name" value="Plk4-like_POLO_box_2_sf"/>
</dbReference>
<feature type="domain" description="Protein kinase" evidence="8">
    <location>
        <begin position="39"/>
        <end position="285"/>
    </location>
</feature>
<proteinExistence type="predicted"/>
<dbReference type="Proteomes" id="UP000050794">
    <property type="component" value="Unassembled WGS sequence"/>
</dbReference>
<feature type="binding site" evidence="6">
    <location>
        <position position="74"/>
    </location>
    <ligand>
        <name>ATP</name>
        <dbReference type="ChEBI" id="CHEBI:30616"/>
    </ligand>
</feature>
<dbReference type="SUPFAM" id="SSF56112">
    <property type="entry name" value="Protein kinase-like (PK-like)"/>
    <property type="match status" value="1"/>
</dbReference>
<feature type="region of interest" description="Disordered" evidence="7">
    <location>
        <begin position="307"/>
        <end position="326"/>
    </location>
</feature>
<gene>
    <name evidence="9" type="ORF">TCNE_LOCUS13566</name>
</gene>
<dbReference type="InterPro" id="IPR040734">
    <property type="entry name" value="Zyg-1_PB2"/>
</dbReference>
<keyword evidence="4" id="KW-0418">Kinase</keyword>
<dbReference type="InterPro" id="IPR011009">
    <property type="entry name" value="Kinase-like_dom_sf"/>
</dbReference>
<dbReference type="PROSITE" id="PS00109">
    <property type="entry name" value="PROTEIN_KINASE_TYR"/>
    <property type="match status" value="1"/>
</dbReference>
<reference evidence="11" key="1">
    <citation type="submission" date="2016-06" db="UniProtKB">
        <authorList>
            <consortium name="WormBaseParasite"/>
        </authorList>
    </citation>
    <scope>IDENTIFICATION</scope>
</reference>
<organism evidence="10 11">
    <name type="scientific">Toxocara canis</name>
    <name type="common">Canine roundworm</name>
    <dbReference type="NCBI Taxonomy" id="6265"/>
    <lineage>
        <taxon>Eukaryota</taxon>
        <taxon>Metazoa</taxon>
        <taxon>Ecdysozoa</taxon>
        <taxon>Nematoda</taxon>
        <taxon>Chromadorea</taxon>
        <taxon>Rhabditida</taxon>
        <taxon>Spirurina</taxon>
        <taxon>Ascaridomorpha</taxon>
        <taxon>Ascaridoidea</taxon>
        <taxon>Toxocaridae</taxon>
        <taxon>Toxocara</taxon>
    </lineage>
</organism>
<dbReference type="InterPro" id="IPR000719">
    <property type="entry name" value="Prot_kinase_dom"/>
</dbReference>
<keyword evidence="2" id="KW-0808">Transferase</keyword>
<dbReference type="GO" id="GO:0005524">
    <property type="term" value="F:ATP binding"/>
    <property type="evidence" value="ECO:0007669"/>
    <property type="project" value="UniProtKB-UniRule"/>
</dbReference>